<evidence type="ECO:0000313" key="2">
    <source>
        <dbReference type="Proteomes" id="UP000001824"/>
    </source>
</evidence>
<dbReference type="BioCyc" id="CPER289380:GI76-855-MONOMER"/>
<dbReference type="RefSeq" id="WP_011591892.1">
    <property type="nucleotide sequence ID" value="NC_008262.1"/>
</dbReference>
<gene>
    <name evidence="1" type="ordered locus">CPR_0836</name>
</gene>
<dbReference type="Proteomes" id="UP000001824">
    <property type="component" value="Chromosome"/>
</dbReference>
<dbReference type="AlphaFoldDB" id="Q0SUP6"/>
<proteinExistence type="predicted"/>
<organism evidence="1 2">
    <name type="scientific">Clostridium perfringens (strain SM101 / Type A)</name>
    <dbReference type="NCBI Taxonomy" id="289380"/>
    <lineage>
        <taxon>Bacteria</taxon>
        <taxon>Bacillati</taxon>
        <taxon>Bacillota</taxon>
        <taxon>Clostridia</taxon>
        <taxon>Eubacteriales</taxon>
        <taxon>Clostridiaceae</taxon>
        <taxon>Clostridium</taxon>
    </lineage>
</organism>
<protein>
    <submittedName>
        <fullName evidence="1">Uncharacterized protein</fullName>
    </submittedName>
</protein>
<dbReference type="EMBL" id="CP000312">
    <property type="protein sequence ID" value="ABG86835.1"/>
    <property type="molecule type" value="Genomic_DNA"/>
</dbReference>
<dbReference type="KEGG" id="cpr:CPR_0836"/>
<accession>Q0SUP6</accession>
<reference evidence="1 2" key="1">
    <citation type="journal article" date="2006" name="Genome Res.">
        <title>Skewed genomic variability in strains of the toxigenic bacterial pathogen, Clostridium perfringens.</title>
        <authorList>
            <person name="Myers G.S."/>
            <person name="Rasko D.A."/>
            <person name="Cheung J.K."/>
            <person name="Ravel J."/>
            <person name="Seshadri R."/>
            <person name="Deboy R.T."/>
            <person name="Ren Q."/>
            <person name="Varga J."/>
            <person name="Awad M.M."/>
            <person name="Brinkac L.M."/>
            <person name="Daugherty S.C."/>
            <person name="Haft D.H."/>
            <person name="Dodson R.J."/>
            <person name="Madupu R."/>
            <person name="Nelson W.C."/>
            <person name="Rosovitz M.J."/>
            <person name="Sullivan S.A."/>
            <person name="Khouri H."/>
            <person name="Dimitrov G.I."/>
            <person name="Watkins K.L."/>
            <person name="Mulligan S."/>
            <person name="Benton J."/>
            <person name="Radune D."/>
            <person name="Fisher D.J."/>
            <person name="Atkins H.S."/>
            <person name="Hiscox T."/>
            <person name="Jost B.H."/>
            <person name="Billington S.J."/>
            <person name="Songer J.G."/>
            <person name="McClane B.A."/>
            <person name="Titball R.W."/>
            <person name="Rood J.I."/>
            <person name="Melville S.B."/>
            <person name="Paulsen I.T."/>
        </authorList>
    </citation>
    <scope>NUCLEOTIDE SEQUENCE [LARGE SCALE GENOMIC DNA]</scope>
    <source>
        <strain evidence="2">SM101 / Type A</strain>
    </source>
</reference>
<evidence type="ECO:0000313" key="1">
    <source>
        <dbReference type="EMBL" id="ABG86835.1"/>
    </source>
</evidence>
<name>Q0SUP6_CLOPS</name>
<sequence length="43" mass="5142">MSTKAAIKYLNVQLTLTNPITIKEAYIYEVNVIRNNIWYRREP</sequence>